<keyword evidence="2" id="KW-1185">Reference proteome</keyword>
<gene>
    <name evidence="1" type="ORF">AMECASPLE_018104</name>
</gene>
<protein>
    <submittedName>
        <fullName evidence="1">Uncharacterized protein</fullName>
    </submittedName>
</protein>
<evidence type="ECO:0000313" key="2">
    <source>
        <dbReference type="Proteomes" id="UP001469553"/>
    </source>
</evidence>
<evidence type="ECO:0000313" key="1">
    <source>
        <dbReference type="EMBL" id="MEQ2291954.1"/>
    </source>
</evidence>
<sequence length="79" mass="8719">MRIPDRNWTGEAPNSNYVSLLPGKGGRDAFLHACPGSGSYPTASQPLKEPNVPLSYVGASAQWWWRQVFSIPVIESWST</sequence>
<accession>A0ABV0YDR1</accession>
<dbReference type="Proteomes" id="UP001469553">
    <property type="component" value="Unassembled WGS sequence"/>
</dbReference>
<proteinExistence type="predicted"/>
<name>A0ABV0YDR1_9TELE</name>
<comment type="caution">
    <text evidence="1">The sequence shown here is derived from an EMBL/GenBank/DDBJ whole genome shotgun (WGS) entry which is preliminary data.</text>
</comment>
<reference evidence="1 2" key="1">
    <citation type="submission" date="2021-06" db="EMBL/GenBank/DDBJ databases">
        <authorList>
            <person name="Palmer J.M."/>
        </authorList>
    </citation>
    <scope>NUCLEOTIDE SEQUENCE [LARGE SCALE GENOMIC DNA]</scope>
    <source>
        <strain evidence="1 2">AS_MEX2019</strain>
        <tissue evidence="1">Muscle</tissue>
    </source>
</reference>
<dbReference type="EMBL" id="JAHRIP010029606">
    <property type="protein sequence ID" value="MEQ2291954.1"/>
    <property type="molecule type" value="Genomic_DNA"/>
</dbReference>
<organism evidence="1 2">
    <name type="scientific">Ameca splendens</name>
    <dbReference type="NCBI Taxonomy" id="208324"/>
    <lineage>
        <taxon>Eukaryota</taxon>
        <taxon>Metazoa</taxon>
        <taxon>Chordata</taxon>
        <taxon>Craniata</taxon>
        <taxon>Vertebrata</taxon>
        <taxon>Euteleostomi</taxon>
        <taxon>Actinopterygii</taxon>
        <taxon>Neopterygii</taxon>
        <taxon>Teleostei</taxon>
        <taxon>Neoteleostei</taxon>
        <taxon>Acanthomorphata</taxon>
        <taxon>Ovalentaria</taxon>
        <taxon>Atherinomorphae</taxon>
        <taxon>Cyprinodontiformes</taxon>
        <taxon>Goodeidae</taxon>
        <taxon>Ameca</taxon>
    </lineage>
</organism>